<dbReference type="InterPro" id="IPR051918">
    <property type="entry name" value="STPP_CPPED1"/>
</dbReference>
<dbReference type="Pfam" id="PF00149">
    <property type="entry name" value="Metallophos"/>
    <property type="match status" value="1"/>
</dbReference>
<keyword evidence="3" id="KW-0326">Glycosidase</keyword>
<comment type="caution">
    <text evidence="3">The sequence shown here is derived from an EMBL/GenBank/DDBJ whole genome shotgun (WGS) entry which is preliminary data.</text>
</comment>
<evidence type="ECO:0000259" key="1">
    <source>
        <dbReference type="Pfam" id="PF00149"/>
    </source>
</evidence>
<evidence type="ECO:0000259" key="2">
    <source>
        <dbReference type="Pfam" id="PF09992"/>
    </source>
</evidence>
<reference evidence="3 4" key="1">
    <citation type="journal article" date="2019" name="Int. J. Syst. Evol. Microbiol.">
        <title>The Global Catalogue of Microorganisms (GCM) 10K type strain sequencing project: providing services to taxonomists for standard genome sequencing and annotation.</title>
        <authorList>
            <consortium name="The Broad Institute Genomics Platform"/>
            <consortium name="The Broad Institute Genome Sequencing Center for Infectious Disease"/>
            <person name="Wu L."/>
            <person name="Ma J."/>
        </authorList>
    </citation>
    <scope>NUCLEOTIDE SEQUENCE [LARGE SCALE GENOMIC DNA]</scope>
    <source>
        <strain evidence="3 4">JCM 14307</strain>
    </source>
</reference>
<dbReference type="GO" id="GO:0016798">
    <property type="term" value="F:hydrolase activity, acting on glycosyl bonds"/>
    <property type="evidence" value="ECO:0007669"/>
    <property type="project" value="UniProtKB-KW"/>
</dbReference>
<accession>A0ABN2H2N0</accession>
<dbReference type="Gene3D" id="2.60.40.1080">
    <property type="match status" value="1"/>
</dbReference>
<keyword evidence="3" id="KW-0378">Hydrolase</keyword>
<gene>
    <name evidence="3" type="ORF">GCM10009745_25910</name>
</gene>
<dbReference type="PANTHER" id="PTHR43143">
    <property type="entry name" value="METALLOPHOSPHOESTERASE, CALCINEURIN SUPERFAMILY"/>
    <property type="match status" value="1"/>
</dbReference>
<feature type="domain" description="Calcineurin-like phosphoesterase" evidence="1">
    <location>
        <begin position="759"/>
        <end position="949"/>
    </location>
</feature>
<dbReference type="InterPro" id="IPR018711">
    <property type="entry name" value="NAGPA"/>
</dbReference>
<sequence length="1086" mass="113130">MRALSVVGVVLAAGLVGPGVVASARPVEQAAVGGVQTYERSRPVAPGVTAGALETFDARGWQQGNTLTVDLTKGARIDYLSAGKVSSTKPIDQQANEMGAVAAVNADFFDINNSGAPLGPVVADGKLVKSQSEDPYRAVAFDPRGVGRVLEVLFEGTAGPFRLDRLNSPVIGKDEIGAFTALWGSYSRAQAGATKVVEVVITGDTVSAINPVAGAGEIPAGTTILVGREAGADELGALKVGDKVPVSFTPRASDGSTVWTAVGAHALLVDQGKPQPVDDTVYAGRTGLGFSADGKKMVVVTIDSNRVTHSRGATLAEMGRILAARGAYVGVELDGGGSSTLVSRRPGDARVQVDNVPGDGSIRPVPNGLAVMGPKGSGRVHGAWVETAADGRTAPGDAPVPGGRPDRVFVGTTRTLTATPYDEVFGPVKQKPHVVWSGSHGTVRDGVFTARAPGRAVIRATAIGVGTGVGVAAASDNQAAVGVGRAELEVLGPLVRLAATSGTLNLTGSGSFGLVGFDALGNSAPVEPRDVELKYDASLLAITPTADGRFGVTPKKESGAGVVSARIGSAEAAIAVSVGVEKRIIETFDAAEKWTSGSARATVSVSKTPGGQDGAGLKLSYDFGQSALTRNAYAISPTPLGGTEQARAFGVSMFGHGKGEWTAFGLVDATGKLTAVYGPYVTWNGWQTVELPVPEGLPQPVRLRRIYTLETKATAQYQGEVVIDNAYVKAAPAVTAPTPAKVVDPLIQTARAVDGRDWRFAVMSDAQFVARDPDSPLVQAARRTLREIKAAKPDFFVIAGDFVDEATEADFQLAKRVLDEEIGTSVPYYYVPGNHEVMGAAITNFEKYFGATHRVFDHRGTRFITLDSSSGTLRGGGFDQIAMLRGALDDAARDRKIGSVVVIEHHPPRDPTPARNSQLGDRHEAALLEKWLADFQHSTGKGAAFVGGHVGTFSAAHVDGVPYLINGNSGKAPATDPGDGGFTGWTMFGVDRRGKDWLSAQIRPHVDELTLDVPSTIRRGESVPVKATLTQAGRAVPVGYPVSVDWSTSRNLRYRDGTVTALNQGAATVTVEVNGIRRTATLTITR</sequence>
<dbReference type="Gene3D" id="3.60.21.10">
    <property type="match status" value="1"/>
</dbReference>
<dbReference type="EMBL" id="BAAANF010000008">
    <property type="protein sequence ID" value="GAA1680693.1"/>
    <property type="molecule type" value="Genomic_DNA"/>
</dbReference>
<dbReference type="Pfam" id="PF09992">
    <property type="entry name" value="NAGPA"/>
    <property type="match status" value="1"/>
</dbReference>
<dbReference type="Proteomes" id="UP001500280">
    <property type="component" value="Unassembled WGS sequence"/>
</dbReference>
<dbReference type="InterPro" id="IPR004843">
    <property type="entry name" value="Calcineurin-like_PHP"/>
</dbReference>
<proteinExistence type="predicted"/>
<protein>
    <submittedName>
        <fullName evidence="3">Phosphodiester glycosidase family protein</fullName>
    </submittedName>
</protein>
<organism evidence="3 4">
    <name type="scientific">Kribbella yunnanensis</name>
    <dbReference type="NCBI Taxonomy" id="190194"/>
    <lineage>
        <taxon>Bacteria</taxon>
        <taxon>Bacillati</taxon>
        <taxon>Actinomycetota</taxon>
        <taxon>Actinomycetes</taxon>
        <taxon>Propionibacteriales</taxon>
        <taxon>Kribbellaceae</taxon>
        <taxon>Kribbella</taxon>
    </lineage>
</organism>
<dbReference type="SUPFAM" id="SSF56300">
    <property type="entry name" value="Metallo-dependent phosphatases"/>
    <property type="match status" value="1"/>
</dbReference>
<evidence type="ECO:0000313" key="3">
    <source>
        <dbReference type="EMBL" id="GAA1680693.1"/>
    </source>
</evidence>
<name>A0ABN2H2N0_9ACTN</name>
<keyword evidence="4" id="KW-1185">Reference proteome</keyword>
<feature type="domain" description="Phosphodiester glycosidase" evidence="2">
    <location>
        <begin position="197"/>
        <end position="372"/>
    </location>
</feature>
<evidence type="ECO:0000313" key="4">
    <source>
        <dbReference type="Proteomes" id="UP001500280"/>
    </source>
</evidence>
<dbReference type="RefSeq" id="WP_344149886.1">
    <property type="nucleotide sequence ID" value="NZ_BAAANF010000008.1"/>
</dbReference>
<dbReference type="PANTHER" id="PTHR43143:SF1">
    <property type="entry name" value="SERINE_THREONINE-PROTEIN PHOSPHATASE CPPED1"/>
    <property type="match status" value="1"/>
</dbReference>
<dbReference type="InterPro" id="IPR029052">
    <property type="entry name" value="Metallo-depent_PP-like"/>
</dbReference>